<proteinExistence type="predicted"/>
<feature type="chain" id="PRO_5045878006" evidence="1">
    <location>
        <begin position="24"/>
        <end position="262"/>
    </location>
</feature>
<organism evidence="2 3">
    <name type="scientific">Corynebacterium stercoris</name>
    <dbReference type="NCBI Taxonomy" id="2943490"/>
    <lineage>
        <taxon>Bacteria</taxon>
        <taxon>Bacillati</taxon>
        <taxon>Actinomycetota</taxon>
        <taxon>Actinomycetes</taxon>
        <taxon>Mycobacteriales</taxon>
        <taxon>Corynebacteriaceae</taxon>
        <taxon>Corynebacterium</taxon>
    </lineage>
</organism>
<keyword evidence="2" id="KW-0378">Hydrolase</keyword>
<evidence type="ECO:0000313" key="3">
    <source>
        <dbReference type="Proteomes" id="UP001204000"/>
    </source>
</evidence>
<comment type="caution">
    <text evidence="2">The sequence shown here is derived from an EMBL/GenBank/DDBJ whole genome shotgun (WGS) entry which is preliminary data.</text>
</comment>
<dbReference type="SUPFAM" id="SSF56601">
    <property type="entry name" value="beta-lactamase/transpeptidase-like"/>
    <property type="match status" value="1"/>
</dbReference>
<dbReference type="InterPro" id="IPR012338">
    <property type="entry name" value="Beta-lactam/transpept-like"/>
</dbReference>
<keyword evidence="1" id="KW-0732">Signal</keyword>
<dbReference type="Gene3D" id="3.40.710.10">
    <property type="entry name" value="DD-peptidase/beta-lactamase superfamily"/>
    <property type="match status" value="1"/>
</dbReference>
<evidence type="ECO:0000256" key="1">
    <source>
        <dbReference type="SAM" id="SignalP"/>
    </source>
</evidence>
<evidence type="ECO:0000313" key="2">
    <source>
        <dbReference type="EMBL" id="MCP1388117.1"/>
    </source>
</evidence>
<protein>
    <submittedName>
        <fullName evidence="2">Class A beta-lactamase-related serine hydrolase</fullName>
    </submittedName>
</protein>
<keyword evidence="3" id="KW-1185">Reference proteome</keyword>
<dbReference type="RefSeq" id="WP_253578281.1">
    <property type="nucleotide sequence ID" value="NZ_JAMFTQ010000009.1"/>
</dbReference>
<reference evidence="2" key="1">
    <citation type="submission" date="2022-05" db="EMBL/GenBank/DDBJ databases">
        <title>Corynebacterium sp. TA-R-1 sp. nov., isolated from human feces.</title>
        <authorList>
            <person name="Shamsuzzaman M."/>
            <person name="Dahal R.H."/>
        </authorList>
    </citation>
    <scope>NUCLEOTIDE SEQUENCE</scope>
    <source>
        <strain evidence="2">TA-R-1</strain>
    </source>
</reference>
<gene>
    <name evidence="2" type="ORF">M5J20_07945</name>
</gene>
<feature type="signal peptide" evidence="1">
    <location>
        <begin position="1"/>
        <end position="23"/>
    </location>
</feature>
<dbReference type="GO" id="GO:0016787">
    <property type="term" value="F:hydrolase activity"/>
    <property type="evidence" value="ECO:0007669"/>
    <property type="project" value="UniProtKB-KW"/>
</dbReference>
<name>A0ABT1G2S4_9CORY</name>
<dbReference type="Proteomes" id="UP001204000">
    <property type="component" value="Unassembled WGS sequence"/>
</dbReference>
<accession>A0ABT1G2S4</accession>
<dbReference type="EMBL" id="JAMFTQ010000009">
    <property type="protein sequence ID" value="MCP1388117.1"/>
    <property type="molecule type" value="Genomic_DNA"/>
</dbReference>
<dbReference type="PROSITE" id="PS51257">
    <property type="entry name" value="PROKAR_LIPOPROTEIN"/>
    <property type="match status" value="1"/>
</dbReference>
<sequence>MIRKRAWASAVACAAVTLAGCSAAPESPLQVVDTPSATPAPGADADLLEAAIERIEAATDTQIGLALFDGSTILSRGTIASLPAWSTIKIPISFAALRHCDYNEAYLEDLITAAIEISDNDATNQLWACLQDAGGAQELVRKEIGSRVDIAWGRTPWPFASQARYAWELSQRDDVNDNVIIGHMRNIAKEQSWGLGRVGIPFKGGWGDIDTDGSYQSRQMGFGRIGGVTYGIAIGAVSEAGSMTDTTDALDAIAEVLASFNN</sequence>